<organism evidence="1 2">
    <name type="scientific">Halocaridina rubra</name>
    <name type="common">Hawaiian red shrimp</name>
    <dbReference type="NCBI Taxonomy" id="373956"/>
    <lineage>
        <taxon>Eukaryota</taxon>
        <taxon>Metazoa</taxon>
        <taxon>Ecdysozoa</taxon>
        <taxon>Arthropoda</taxon>
        <taxon>Crustacea</taxon>
        <taxon>Multicrustacea</taxon>
        <taxon>Malacostraca</taxon>
        <taxon>Eumalacostraca</taxon>
        <taxon>Eucarida</taxon>
        <taxon>Decapoda</taxon>
        <taxon>Pleocyemata</taxon>
        <taxon>Caridea</taxon>
        <taxon>Atyoidea</taxon>
        <taxon>Atyidae</taxon>
        <taxon>Halocaridina</taxon>
    </lineage>
</organism>
<feature type="non-terminal residue" evidence="1">
    <location>
        <position position="70"/>
    </location>
</feature>
<reference evidence="1 2" key="1">
    <citation type="submission" date="2023-11" db="EMBL/GenBank/DDBJ databases">
        <title>Halocaridina rubra genome assembly.</title>
        <authorList>
            <person name="Smith C."/>
        </authorList>
    </citation>
    <scope>NUCLEOTIDE SEQUENCE [LARGE SCALE GENOMIC DNA]</scope>
    <source>
        <strain evidence="1">EP-1</strain>
        <tissue evidence="1">Whole</tissue>
    </source>
</reference>
<gene>
    <name evidence="1" type="ORF">SK128_006514</name>
</gene>
<evidence type="ECO:0000313" key="1">
    <source>
        <dbReference type="EMBL" id="KAK7086105.1"/>
    </source>
</evidence>
<keyword evidence="2" id="KW-1185">Reference proteome</keyword>
<dbReference type="EMBL" id="JAXCGZ010000370">
    <property type="protein sequence ID" value="KAK7086105.1"/>
    <property type="molecule type" value="Genomic_DNA"/>
</dbReference>
<sequence>MHVKLEIKVMMNVISPFALTGYELEEKDVFWTEADEVLESVHRDEKVAIEADARRHVGKGKMVMRRCGEY</sequence>
<name>A0AAN8XWU6_HALRR</name>
<accession>A0AAN8XWU6</accession>
<proteinExistence type="predicted"/>
<comment type="caution">
    <text evidence="1">The sequence shown here is derived from an EMBL/GenBank/DDBJ whole genome shotgun (WGS) entry which is preliminary data.</text>
</comment>
<dbReference type="AlphaFoldDB" id="A0AAN8XWU6"/>
<dbReference type="Proteomes" id="UP001381693">
    <property type="component" value="Unassembled WGS sequence"/>
</dbReference>
<evidence type="ECO:0000313" key="2">
    <source>
        <dbReference type="Proteomes" id="UP001381693"/>
    </source>
</evidence>
<protein>
    <submittedName>
        <fullName evidence="1">Uncharacterized protein</fullName>
    </submittedName>
</protein>